<dbReference type="AlphaFoldDB" id="A0AA88BCP4"/>
<keyword evidence="3" id="KW-1185">Reference proteome</keyword>
<evidence type="ECO:0000313" key="2">
    <source>
        <dbReference type="EMBL" id="QOZ59317.1"/>
    </source>
</evidence>
<evidence type="ECO:0000313" key="3">
    <source>
        <dbReference type="Proteomes" id="UP000593880"/>
    </source>
</evidence>
<evidence type="ECO:0000313" key="4">
    <source>
        <dbReference type="Proteomes" id="UP000625079"/>
    </source>
</evidence>
<name>A0AA88BCP4_9BRAD</name>
<accession>A0AA88BCP4</accession>
<dbReference type="Proteomes" id="UP000625079">
    <property type="component" value="Unassembled WGS sequence"/>
</dbReference>
<protein>
    <submittedName>
        <fullName evidence="1">Uncharacterized protein</fullName>
    </submittedName>
</protein>
<dbReference type="Proteomes" id="UP000593880">
    <property type="component" value="Chromosome"/>
</dbReference>
<dbReference type="EMBL" id="BMHC01000029">
    <property type="protein sequence ID" value="GGI33295.1"/>
    <property type="molecule type" value="Genomic_DNA"/>
</dbReference>
<proteinExistence type="predicted"/>
<gene>
    <name evidence="1" type="ORF">GCM10010987_73670</name>
    <name evidence="2" type="ORF">XH86_11645</name>
</gene>
<reference evidence="1" key="1">
    <citation type="journal article" date="2014" name="Int. J. Syst. Evol. Microbiol.">
        <title>Complete genome sequence of Corynebacterium casei LMG S-19264T (=DSM 44701T), isolated from a smear-ripened cheese.</title>
        <authorList>
            <consortium name="US DOE Joint Genome Institute (JGI-PGF)"/>
            <person name="Walter F."/>
            <person name="Albersmeier A."/>
            <person name="Kalinowski J."/>
            <person name="Ruckert C."/>
        </authorList>
    </citation>
    <scope>NUCLEOTIDE SEQUENCE</scope>
    <source>
        <strain evidence="1">CGMCC 1.15034</strain>
    </source>
</reference>
<sequence>MKPKRILNHMSTVLEFRRPSRCHTGSKRSGFDPRAILTQVGALVSTVETQEPSSAEDLGRAIFILELANASIRLLIGQLSSRTTANQLISQSERIDQLLTAARGELRTLFEKQSFEPGAFNLGDCDEGEQPKGQPRTF</sequence>
<dbReference type="EMBL" id="CP030057">
    <property type="protein sequence ID" value="QOZ59317.1"/>
    <property type="molecule type" value="Genomic_DNA"/>
</dbReference>
<reference evidence="1" key="3">
    <citation type="submission" date="2022-12" db="EMBL/GenBank/DDBJ databases">
        <authorList>
            <person name="Sun Q."/>
            <person name="Zhou Y."/>
        </authorList>
    </citation>
    <scope>NUCLEOTIDE SEQUENCE</scope>
    <source>
        <strain evidence="1">CGMCC 1.15034</strain>
    </source>
</reference>
<reference evidence="2 3" key="2">
    <citation type="submission" date="2018-06" db="EMBL/GenBank/DDBJ databases">
        <title>Comparative genomics of rhizobia nodulating Arachis hypogaea in China.</title>
        <authorList>
            <person name="Li Y."/>
        </authorList>
    </citation>
    <scope>NUCLEOTIDE SEQUENCE [LARGE SCALE GENOMIC DNA]</scope>
    <source>
        <strain evidence="2 3">CCBAU 51658</strain>
    </source>
</reference>
<evidence type="ECO:0000313" key="1">
    <source>
        <dbReference type="EMBL" id="GGI33295.1"/>
    </source>
</evidence>
<organism evidence="1 4">
    <name type="scientific">Bradyrhizobium guangdongense</name>
    <dbReference type="NCBI Taxonomy" id="1325090"/>
    <lineage>
        <taxon>Bacteria</taxon>
        <taxon>Pseudomonadati</taxon>
        <taxon>Pseudomonadota</taxon>
        <taxon>Alphaproteobacteria</taxon>
        <taxon>Hyphomicrobiales</taxon>
        <taxon>Nitrobacteraceae</taxon>
        <taxon>Bradyrhizobium</taxon>
    </lineage>
</organism>